<accession>L1J0N8</accession>
<reference evidence="5" key="2">
    <citation type="submission" date="2012-11" db="EMBL/GenBank/DDBJ databases">
        <authorList>
            <person name="Kuo A."/>
            <person name="Curtis B.A."/>
            <person name="Tanifuji G."/>
            <person name="Burki F."/>
            <person name="Gruber A."/>
            <person name="Irimia M."/>
            <person name="Maruyama S."/>
            <person name="Arias M.C."/>
            <person name="Ball S.G."/>
            <person name="Gile G.H."/>
            <person name="Hirakawa Y."/>
            <person name="Hopkins J.F."/>
            <person name="Rensing S.A."/>
            <person name="Schmutz J."/>
            <person name="Symeonidi A."/>
            <person name="Elias M."/>
            <person name="Eveleigh R.J."/>
            <person name="Herman E.K."/>
            <person name="Klute M.J."/>
            <person name="Nakayama T."/>
            <person name="Obornik M."/>
            <person name="Reyes-Prieto A."/>
            <person name="Armbrust E.V."/>
            <person name="Aves S.J."/>
            <person name="Beiko R.G."/>
            <person name="Coutinho P."/>
            <person name="Dacks J.B."/>
            <person name="Durnford D.G."/>
            <person name="Fast N.M."/>
            <person name="Green B.R."/>
            <person name="Grisdale C."/>
            <person name="Hempe F."/>
            <person name="Henrissat B."/>
            <person name="Hoppner M.P."/>
            <person name="Ishida K.-I."/>
            <person name="Kim E."/>
            <person name="Koreny L."/>
            <person name="Kroth P.G."/>
            <person name="Liu Y."/>
            <person name="Malik S.-B."/>
            <person name="Maier U.G."/>
            <person name="McRose D."/>
            <person name="Mock T."/>
            <person name="Neilson J.A."/>
            <person name="Onodera N.T."/>
            <person name="Poole A.M."/>
            <person name="Pritham E.J."/>
            <person name="Richards T.A."/>
            <person name="Rocap G."/>
            <person name="Roy S.W."/>
            <person name="Sarai C."/>
            <person name="Schaack S."/>
            <person name="Shirato S."/>
            <person name="Slamovits C.H."/>
            <person name="Spencer D.F."/>
            <person name="Suzuki S."/>
            <person name="Worden A.Z."/>
            <person name="Zauner S."/>
            <person name="Barry K."/>
            <person name="Bell C."/>
            <person name="Bharti A.K."/>
            <person name="Crow J.A."/>
            <person name="Grimwood J."/>
            <person name="Kramer R."/>
            <person name="Lindquist E."/>
            <person name="Lucas S."/>
            <person name="Salamov A."/>
            <person name="McFadden G.I."/>
            <person name="Lane C.E."/>
            <person name="Keeling P.J."/>
            <person name="Gray M.W."/>
            <person name="Grigoriev I.V."/>
            <person name="Archibald J.M."/>
        </authorList>
    </citation>
    <scope>NUCLEOTIDE SEQUENCE</scope>
    <source>
        <strain evidence="5">CCMP2712</strain>
    </source>
</reference>
<feature type="compositionally biased region" description="Basic and acidic residues" evidence="1">
    <location>
        <begin position="120"/>
        <end position="160"/>
    </location>
</feature>
<feature type="region of interest" description="Disordered" evidence="1">
    <location>
        <begin position="86"/>
        <end position="107"/>
    </location>
</feature>
<evidence type="ECO:0000313" key="4">
    <source>
        <dbReference type="EnsemblProtists" id="EKX42076"/>
    </source>
</evidence>
<proteinExistence type="predicted"/>
<reference evidence="3 5" key="1">
    <citation type="journal article" date="2012" name="Nature">
        <title>Algal genomes reveal evolutionary mosaicism and the fate of nucleomorphs.</title>
        <authorList>
            <consortium name="DOE Joint Genome Institute"/>
            <person name="Curtis B.A."/>
            <person name="Tanifuji G."/>
            <person name="Burki F."/>
            <person name="Gruber A."/>
            <person name="Irimia M."/>
            <person name="Maruyama S."/>
            <person name="Arias M.C."/>
            <person name="Ball S.G."/>
            <person name="Gile G.H."/>
            <person name="Hirakawa Y."/>
            <person name="Hopkins J.F."/>
            <person name="Kuo A."/>
            <person name="Rensing S.A."/>
            <person name="Schmutz J."/>
            <person name="Symeonidi A."/>
            <person name="Elias M."/>
            <person name="Eveleigh R.J."/>
            <person name="Herman E.K."/>
            <person name="Klute M.J."/>
            <person name="Nakayama T."/>
            <person name="Obornik M."/>
            <person name="Reyes-Prieto A."/>
            <person name="Armbrust E.V."/>
            <person name="Aves S.J."/>
            <person name="Beiko R.G."/>
            <person name="Coutinho P."/>
            <person name="Dacks J.B."/>
            <person name="Durnford D.G."/>
            <person name="Fast N.M."/>
            <person name="Green B.R."/>
            <person name="Grisdale C.J."/>
            <person name="Hempel F."/>
            <person name="Henrissat B."/>
            <person name="Hoppner M.P."/>
            <person name="Ishida K."/>
            <person name="Kim E."/>
            <person name="Koreny L."/>
            <person name="Kroth P.G."/>
            <person name="Liu Y."/>
            <person name="Malik S.B."/>
            <person name="Maier U.G."/>
            <person name="McRose D."/>
            <person name="Mock T."/>
            <person name="Neilson J.A."/>
            <person name="Onodera N.T."/>
            <person name="Poole A.M."/>
            <person name="Pritham E.J."/>
            <person name="Richards T.A."/>
            <person name="Rocap G."/>
            <person name="Roy S.W."/>
            <person name="Sarai C."/>
            <person name="Schaack S."/>
            <person name="Shirato S."/>
            <person name="Slamovits C.H."/>
            <person name="Spencer D.F."/>
            <person name="Suzuki S."/>
            <person name="Worden A.Z."/>
            <person name="Zauner S."/>
            <person name="Barry K."/>
            <person name="Bell C."/>
            <person name="Bharti A.K."/>
            <person name="Crow J.A."/>
            <person name="Grimwood J."/>
            <person name="Kramer R."/>
            <person name="Lindquist E."/>
            <person name="Lucas S."/>
            <person name="Salamov A."/>
            <person name="McFadden G.I."/>
            <person name="Lane C.E."/>
            <person name="Keeling P.J."/>
            <person name="Gray M.W."/>
            <person name="Grigoriev I.V."/>
            <person name="Archibald J.M."/>
        </authorList>
    </citation>
    <scope>NUCLEOTIDE SEQUENCE</scope>
    <source>
        <strain evidence="3 5">CCMP2712</strain>
    </source>
</reference>
<evidence type="ECO:0000256" key="2">
    <source>
        <dbReference type="SAM" id="Phobius"/>
    </source>
</evidence>
<feature type="region of interest" description="Disordered" evidence="1">
    <location>
        <begin position="120"/>
        <end position="178"/>
    </location>
</feature>
<feature type="region of interest" description="Disordered" evidence="1">
    <location>
        <begin position="203"/>
        <end position="242"/>
    </location>
</feature>
<dbReference type="EnsemblProtists" id="EKX42076">
    <property type="protein sequence ID" value="EKX42076"/>
    <property type="gene ID" value="GUITHDRAFT_111928"/>
</dbReference>
<dbReference type="KEGG" id="gtt:GUITHDRAFT_111928"/>
<feature type="transmembrane region" description="Helical" evidence="2">
    <location>
        <begin position="356"/>
        <end position="373"/>
    </location>
</feature>
<dbReference type="Proteomes" id="UP000011087">
    <property type="component" value="Unassembled WGS sequence"/>
</dbReference>
<feature type="transmembrane region" description="Helical" evidence="2">
    <location>
        <begin position="329"/>
        <end position="349"/>
    </location>
</feature>
<evidence type="ECO:0000256" key="1">
    <source>
        <dbReference type="SAM" id="MobiDB-lite"/>
    </source>
</evidence>
<feature type="region of interest" description="Disordered" evidence="1">
    <location>
        <begin position="1"/>
        <end position="28"/>
    </location>
</feature>
<gene>
    <name evidence="3" type="ORF">GUITHDRAFT_111928</name>
</gene>
<organism evidence="3">
    <name type="scientific">Guillardia theta (strain CCMP2712)</name>
    <name type="common">Cryptophyte</name>
    <dbReference type="NCBI Taxonomy" id="905079"/>
    <lineage>
        <taxon>Eukaryota</taxon>
        <taxon>Cryptophyceae</taxon>
        <taxon>Pyrenomonadales</taxon>
        <taxon>Geminigeraceae</taxon>
        <taxon>Guillardia</taxon>
    </lineage>
</organism>
<reference evidence="4" key="3">
    <citation type="submission" date="2015-06" db="UniProtKB">
        <authorList>
            <consortium name="EnsemblProtists"/>
        </authorList>
    </citation>
    <scope>IDENTIFICATION</scope>
</reference>
<evidence type="ECO:0000313" key="5">
    <source>
        <dbReference type="Proteomes" id="UP000011087"/>
    </source>
</evidence>
<keyword evidence="2" id="KW-1133">Transmembrane helix</keyword>
<protein>
    <submittedName>
        <fullName evidence="3 4">Uncharacterized protein</fullName>
    </submittedName>
</protein>
<dbReference type="AlphaFoldDB" id="L1J0N8"/>
<dbReference type="PaxDb" id="55529-EKX42076"/>
<feature type="transmembrane region" description="Helical" evidence="2">
    <location>
        <begin position="292"/>
        <end position="309"/>
    </location>
</feature>
<keyword evidence="2" id="KW-0472">Membrane</keyword>
<dbReference type="HOGENOM" id="CLU_738621_0_0_1"/>
<dbReference type="RefSeq" id="XP_005829056.1">
    <property type="nucleotide sequence ID" value="XM_005828999.1"/>
</dbReference>
<feature type="compositionally biased region" description="Basic and acidic residues" evidence="1">
    <location>
        <begin position="211"/>
        <end position="231"/>
    </location>
</feature>
<name>L1J0N8_GUITC</name>
<dbReference type="EMBL" id="JH993019">
    <property type="protein sequence ID" value="EKX42076.1"/>
    <property type="molecule type" value="Genomic_DNA"/>
</dbReference>
<feature type="compositionally biased region" description="Basic and acidic residues" evidence="1">
    <location>
        <begin position="18"/>
        <end position="28"/>
    </location>
</feature>
<sequence>MSLFLPTTAEDSDNPADDAEKGQEDDHGIKIQSKMLLVALKLRGGSKENEVHVVNVSKLDYSLNRSSTFFDNPSESEQEIIDATKSENETNEAVESETHSPNNTNAQEHKAAVDEMHAKAGDMGTDDGREQEVPPEKTVMEPEDEVLRLRDETSDKRTEDQCPAAGFSGTGDEAGEDHDLKTERLSVDTQEEETPLVLRQREGGGDIPVRLGEKEGVTLESKEDERGDGPPRSHGTHPLDLILGPFRTKHPRQCVELRNLPAFQFSGFLGYLVYFSMYRVFETMLKSTASKLLSVITAYIISIPVQYGFHTSMSLFIKTEFKPTFSRVFTTSALGLGISPFLFQLIMAYDLSQSSSFVLTAVVWYIYYNVLYLRI</sequence>
<keyword evidence="2" id="KW-0812">Transmembrane</keyword>
<evidence type="ECO:0000313" key="3">
    <source>
        <dbReference type="EMBL" id="EKX42076.1"/>
    </source>
</evidence>
<dbReference type="GeneID" id="17298715"/>
<keyword evidence="5" id="KW-1185">Reference proteome</keyword>